<evidence type="ECO:0000256" key="1">
    <source>
        <dbReference type="ARBA" id="ARBA00004651"/>
    </source>
</evidence>
<evidence type="ECO:0000256" key="3">
    <source>
        <dbReference type="ARBA" id="ARBA00022692"/>
    </source>
</evidence>
<evidence type="ECO:0000256" key="2">
    <source>
        <dbReference type="ARBA" id="ARBA00022448"/>
    </source>
</evidence>
<dbReference type="InterPro" id="IPR020846">
    <property type="entry name" value="MFS_dom"/>
</dbReference>
<organism evidence="9 10">
    <name type="scientific">Streptomyces cellulosae</name>
    <dbReference type="NCBI Taxonomy" id="1968"/>
    <lineage>
        <taxon>Bacteria</taxon>
        <taxon>Bacillati</taxon>
        <taxon>Actinomycetota</taxon>
        <taxon>Actinomycetes</taxon>
        <taxon>Kitasatosporales</taxon>
        <taxon>Streptomycetaceae</taxon>
        <taxon>Streptomyces</taxon>
    </lineage>
</organism>
<keyword evidence="10" id="KW-1185">Reference proteome</keyword>
<dbReference type="PANTHER" id="PTHR42718">
    <property type="entry name" value="MAJOR FACILITATOR SUPERFAMILY MULTIDRUG TRANSPORTER MFSC"/>
    <property type="match status" value="1"/>
</dbReference>
<protein>
    <submittedName>
        <fullName evidence="9">MFS transporter</fullName>
    </submittedName>
</protein>
<evidence type="ECO:0000256" key="5">
    <source>
        <dbReference type="ARBA" id="ARBA00023136"/>
    </source>
</evidence>
<dbReference type="InterPro" id="IPR036259">
    <property type="entry name" value="MFS_trans_sf"/>
</dbReference>
<keyword evidence="3 7" id="KW-0812">Transmembrane</keyword>
<dbReference type="Gene3D" id="1.20.1250.20">
    <property type="entry name" value="MFS general substrate transporter like domains"/>
    <property type="match status" value="1"/>
</dbReference>
<dbReference type="PANTHER" id="PTHR42718:SF9">
    <property type="entry name" value="MAJOR FACILITATOR SUPERFAMILY MULTIDRUG TRANSPORTER MFSC"/>
    <property type="match status" value="1"/>
</dbReference>
<evidence type="ECO:0000256" key="6">
    <source>
        <dbReference type="ARBA" id="ARBA00023251"/>
    </source>
</evidence>
<feature type="transmembrane region" description="Helical" evidence="7">
    <location>
        <begin position="31"/>
        <end position="57"/>
    </location>
</feature>
<keyword evidence="4 7" id="KW-1133">Transmembrane helix</keyword>
<comment type="subcellular location">
    <subcellularLocation>
        <location evidence="1">Cell membrane</location>
        <topology evidence="1">Multi-pass membrane protein</topology>
    </subcellularLocation>
</comment>
<dbReference type="SUPFAM" id="SSF103473">
    <property type="entry name" value="MFS general substrate transporter"/>
    <property type="match status" value="1"/>
</dbReference>
<keyword evidence="6" id="KW-0046">Antibiotic resistance</keyword>
<accession>A0ABW7XZY2</accession>
<proteinExistence type="predicted"/>
<dbReference type="PROSITE" id="PS50850">
    <property type="entry name" value="MFS"/>
    <property type="match status" value="1"/>
</dbReference>
<keyword evidence="5 7" id="KW-0472">Membrane</keyword>
<comment type="caution">
    <text evidence="9">The sequence shown here is derived from an EMBL/GenBank/DDBJ whole genome shotgun (WGS) entry which is preliminary data.</text>
</comment>
<dbReference type="RefSeq" id="WP_398656442.1">
    <property type="nucleotide sequence ID" value="NZ_JBITDC010000004.1"/>
</dbReference>
<dbReference type="InterPro" id="IPR011701">
    <property type="entry name" value="MFS"/>
</dbReference>
<dbReference type="Proteomes" id="UP001612415">
    <property type="component" value="Unassembled WGS sequence"/>
</dbReference>
<keyword evidence="2" id="KW-0813">Transport</keyword>
<dbReference type="PROSITE" id="PS00217">
    <property type="entry name" value="SUGAR_TRANSPORT_2"/>
    <property type="match status" value="1"/>
</dbReference>
<feature type="domain" description="Major facilitator superfamily (MFS) profile" evidence="8">
    <location>
        <begin position="1"/>
        <end position="113"/>
    </location>
</feature>
<name>A0ABW7XZY2_STRCE</name>
<evidence type="ECO:0000256" key="4">
    <source>
        <dbReference type="ARBA" id="ARBA00022989"/>
    </source>
</evidence>
<sequence>MPRTRARVRPGALSGLVAGRLPDKLGRRKPILIAAVALFSCFSTAGGLMTGFLGLFIARALMGVAEGAVLPPAQSLVVEASRENRRGLDRGLLQGFSAGQAVEGERGPVRGTV</sequence>
<dbReference type="InterPro" id="IPR005829">
    <property type="entry name" value="Sugar_transporter_CS"/>
</dbReference>
<dbReference type="EMBL" id="JBITDC010000004">
    <property type="protein sequence ID" value="MFI5675660.1"/>
    <property type="molecule type" value="Genomic_DNA"/>
</dbReference>
<dbReference type="Pfam" id="PF07690">
    <property type="entry name" value="MFS_1"/>
    <property type="match status" value="1"/>
</dbReference>
<evidence type="ECO:0000313" key="9">
    <source>
        <dbReference type="EMBL" id="MFI5675660.1"/>
    </source>
</evidence>
<evidence type="ECO:0000313" key="10">
    <source>
        <dbReference type="Proteomes" id="UP001612415"/>
    </source>
</evidence>
<evidence type="ECO:0000259" key="8">
    <source>
        <dbReference type="PROSITE" id="PS50850"/>
    </source>
</evidence>
<gene>
    <name evidence="9" type="ORF">ACIA8P_13440</name>
</gene>
<reference evidence="9 10" key="1">
    <citation type="submission" date="2024-10" db="EMBL/GenBank/DDBJ databases">
        <title>The Natural Products Discovery Center: Release of the First 8490 Sequenced Strains for Exploring Actinobacteria Biosynthetic Diversity.</title>
        <authorList>
            <person name="Kalkreuter E."/>
            <person name="Kautsar S.A."/>
            <person name="Yang D."/>
            <person name="Bader C.D."/>
            <person name="Teijaro C.N."/>
            <person name="Fluegel L."/>
            <person name="Davis C.M."/>
            <person name="Simpson J.R."/>
            <person name="Lauterbach L."/>
            <person name="Steele A.D."/>
            <person name="Gui C."/>
            <person name="Meng S."/>
            <person name="Li G."/>
            <person name="Viehrig K."/>
            <person name="Ye F."/>
            <person name="Su P."/>
            <person name="Kiefer A.F."/>
            <person name="Nichols A."/>
            <person name="Cepeda A.J."/>
            <person name="Yan W."/>
            <person name="Fan B."/>
            <person name="Jiang Y."/>
            <person name="Adhikari A."/>
            <person name="Zheng C.-J."/>
            <person name="Schuster L."/>
            <person name="Cowan T.M."/>
            <person name="Smanski M.J."/>
            <person name="Chevrette M.G."/>
            <person name="De Carvalho L.P.S."/>
            <person name="Shen B."/>
        </authorList>
    </citation>
    <scope>NUCLEOTIDE SEQUENCE [LARGE SCALE GENOMIC DNA]</scope>
    <source>
        <strain evidence="9 10">NPDC051599</strain>
    </source>
</reference>
<evidence type="ECO:0000256" key="7">
    <source>
        <dbReference type="SAM" id="Phobius"/>
    </source>
</evidence>